<keyword evidence="4" id="KW-1185">Reference proteome</keyword>
<feature type="compositionally biased region" description="Polar residues" evidence="1">
    <location>
        <begin position="11"/>
        <end position="24"/>
    </location>
</feature>
<organism evidence="3 4">
    <name type="scientific">Actinomycetospora endophytica</name>
    <dbReference type="NCBI Taxonomy" id="2291215"/>
    <lineage>
        <taxon>Bacteria</taxon>
        <taxon>Bacillati</taxon>
        <taxon>Actinomycetota</taxon>
        <taxon>Actinomycetes</taxon>
        <taxon>Pseudonocardiales</taxon>
        <taxon>Pseudonocardiaceae</taxon>
        <taxon>Actinomycetospora</taxon>
    </lineage>
</organism>
<evidence type="ECO:0000313" key="3">
    <source>
        <dbReference type="EMBL" id="MCD2196177.1"/>
    </source>
</evidence>
<comment type="caution">
    <text evidence="3">The sequence shown here is derived from an EMBL/GenBank/DDBJ whole genome shotgun (WGS) entry which is preliminary data.</text>
</comment>
<feature type="region of interest" description="Disordered" evidence="1">
    <location>
        <begin position="1"/>
        <end position="75"/>
    </location>
</feature>
<protein>
    <submittedName>
        <fullName evidence="3">Uncharacterized protein</fullName>
    </submittedName>
</protein>
<dbReference type="EMBL" id="JAJNDB010000005">
    <property type="protein sequence ID" value="MCD2196177.1"/>
    <property type="molecule type" value="Genomic_DNA"/>
</dbReference>
<evidence type="ECO:0000256" key="2">
    <source>
        <dbReference type="SAM" id="Phobius"/>
    </source>
</evidence>
<keyword evidence="2" id="KW-1133">Transmembrane helix</keyword>
<sequence>MTYPMDDQLTTEESQPRTTGSQDNLRAYSLSFGGSIPSQGSPPTAETVPDGVTFDRWTAPAGLASPLPAGEAPRRRPTTIWPQLVAVVSLAALIGVIVIIAMSRPVAGPVASSASTGQPAGSVSQPASTDPSAVAATARTQLNADYARVGQAAQQFEQVENAATQNSDEQAARTGITNFRAAVYEYDQGIRGIMFPTEQQAAVNTQLLPATDRLIADLDQAADPDPSTALQIKGRAIQDAGAIDSATQQVYDQLGN</sequence>
<dbReference type="Proteomes" id="UP001199469">
    <property type="component" value="Unassembled WGS sequence"/>
</dbReference>
<evidence type="ECO:0000313" key="4">
    <source>
        <dbReference type="Proteomes" id="UP001199469"/>
    </source>
</evidence>
<proteinExistence type="predicted"/>
<gene>
    <name evidence="3" type="ORF">LQ327_22650</name>
</gene>
<evidence type="ECO:0000256" key="1">
    <source>
        <dbReference type="SAM" id="MobiDB-lite"/>
    </source>
</evidence>
<feature type="region of interest" description="Disordered" evidence="1">
    <location>
        <begin position="109"/>
        <end position="133"/>
    </location>
</feature>
<keyword evidence="2" id="KW-0472">Membrane</keyword>
<feature type="compositionally biased region" description="Low complexity" evidence="1">
    <location>
        <begin position="59"/>
        <end position="71"/>
    </location>
</feature>
<accession>A0ABS8PE37</accession>
<name>A0ABS8PE37_9PSEU</name>
<feature type="compositionally biased region" description="Polar residues" evidence="1">
    <location>
        <begin position="112"/>
        <end position="131"/>
    </location>
</feature>
<feature type="transmembrane region" description="Helical" evidence="2">
    <location>
        <begin position="84"/>
        <end position="103"/>
    </location>
</feature>
<dbReference type="RefSeq" id="WP_230738031.1">
    <property type="nucleotide sequence ID" value="NZ_JAJNDB010000005.1"/>
</dbReference>
<keyword evidence="2" id="KW-0812">Transmembrane</keyword>
<reference evidence="3 4" key="1">
    <citation type="submission" date="2021-11" db="EMBL/GenBank/DDBJ databases">
        <title>Draft genome sequence of Actinomycetospora sp. SF1 isolated from the rhizosphere soil.</title>
        <authorList>
            <person name="Duangmal K."/>
            <person name="Chantavorakit T."/>
        </authorList>
    </citation>
    <scope>NUCLEOTIDE SEQUENCE [LARGE SCALE GENOMIC DNA]</scope>
    <source>
        <strain evidence="3 4">TBRC 5722</strain>
    </source>
</reference>